<evidence type="ECO:0000313" key="3">
    <source>
        <dbReference type="EMBL" id="MDL5376635.1"/>
    </source>
</evidence>
<evidence type="ECO:0000256" key="1">
    <source>
        <dbReference type="SAM" id="MobiDB-lite"/>
    </source>
</evidence>
<feature type="region of interest" description="Disordered" evidence="1">
    <location>
        <begin position="345"/>
        <end position="392"/>
    </location>
</feature>
<dbReference type="EMBL" id="JASWER010000003">
    <property type="protein sequence ID" value="MDL5376635.1"/>
    <property type="molecule type" value="Genomic_DNA"/>
</dbReference>
<evidence type="ECO:0000313" key="4">
    <source>
        <dbReference type="Proteomes" id="UP001230807"/>
    </source>
</evidence>
<dbReference type="Pfam" id="PF13349">
    <property type="entry name" value="DUF4097"/>
    <property type="match status" value="1"/>
</dbReference>
<name>A0ABT7MN67_9BACL</name>
<dbReference type="RefSeq" id="WP_021065427.1">
    <property type="nucleotide sequence ID" value="NZ_CP183077.1"/>
</dbReference>
<protein>
    <submittedName>
        <fullName evidence="3">DUF4097 family beta strand repeat-containing protein</fullName>
    </submittedName>
</protein>
<accession>A0ABT7MN67</accession>
<keyword evidence="4" id="KW-1185">Reference proteome</keyword>
<feature type="domain" description="DUF4097" evidence="2">
    <location>
        <begin position="164"/>
        <end position="350"/>
    </location>
</feature>
<sequence>MKQEMRELILQQVKDGKLTIEEGMTQLERLERLEPERVQALEERQETEKVDAYSVESLTTKLTSAVEGLVTKLRDSDFTFSSNFGPEVTYSKSFPFTGKDISLDLFNASATIVSSDNDECELIVTGRPLRQQDADKALEQLQSAVKHSVIGDRLVVSLRDKLVRAHVELYVPHHHFDHLHVQTLNGEVRADGLDVESVRIQTANGRVVLHDVHASELLLNTGNGTVEVEAVESELVHVRTGNGAVIVNGKYDKASLKTGNGNIRAELATARPAKFELVSLAGNIRLVLPHGVEVEGELETNFGGLHCNLDELELIRDRKDVAQRRLEFLSGRGQTPRIEVEAGTRTGTIDLEHGSLHTPSTFLEEDKHEPVEPIDPVDPVNPADLNNPFHQQ</sequence>
<comment type="caution">
    <text evidence="3">The sequence shown here is derived from an EMBL/GenBank/DDBJ whole genome shotgun (WGS) entry which is preliminary data.</text>
</comment>
<evidence type="ECO:0000259" key="2">
    <source>
        <dbReference type="Pfam" id="PF13349"/>
    </source>
</evidence>
<reference evidence="3 4" key="1">
    <citation type="submission" date="2023-06" db="EMBL/GenBank/DDBJ databases">
        <title>Influencing factors and mechanism of Cr(VI) reduction by facultative anaerobic Exiguobacterium sp. PY14.</title>
        <authorList>
            <person name="Zou L."/>
        </authorList>
    </citation>
    <scope>NUCLEOTIDE SEQUENCE [LARGE SCALE GENOMIC DNA]</scope>
    <source>
        <strain evidence="3 4">PY14</strain>
    </source>
</reference>
<dbReference type="InterPro" id="IPR025164">
    <property type="entry name" value="Toastrack_DUF4097"/>
</dbReference>
<organism evidence="3 4">
    <name type="scientific">Exiguobacterium mexicanum</name>
    <dbReference type="NCBI Taxonomy" id="340146"/>
    <lineage>
        <taxon>Bacteria</taxon>
        <taxon>Bacillati</taxon>
        <taxon>Bacillota</taxon>
        <taxon>Bacilli</taxon>
        <taxon>Bacillales</taxon>
        <taxon>Bacillales Family XII. Incertae Sedis</taxon>
        <taxon>Exiguobacterium</taxon>
    </lineage>
</organism>
<gene>
    <name evidence="3" type="ORF">QR695_06395</name>
</gene>
<dbReference type="Proteomes" id="UP001230807">
    <property type="component" value="Unassembled WGS sequence"/>
</dbReference>
<proteinExistence type="predicted"/>